<keyword evidence="2" id="KW-0802">TPR repeat</keyword>
<evidence type="ECO:0000313" key="8">
    <source>
        <dbReference type="Proteomes" id="UP000243686"/>
    </source>
</evidence>
<dbReference type="AlphaFoldDB" id="A0A1S8X2G6"/>
<name>A0A1S8X2G6_OPIVI</name>
<evidence type="ECO:0000256" key="2">
    <source>
        <dbReference type="ARBA" id="ARBA00022803"/>
    </source>
</evidence>
<comment type="catalytic activity">
    <reaction evidence="3">
        <text>[protein]-peptidylproline (omega=180) = [protein]-peptidylproline (omega=0)</text>
        <dbReference type="Rhea" id="RHEA:16237"/>
        <dbReference type="Rhea" id="RHEA-COMP:10747"/>
        <dbReference type="Rhea" id="RHEA-COMP:10748"/>
        <dbReference type="ChEBI" id="CHEBI:83833"/>
        <dbReference type="ChEBI" id="CHEBI:83834"/>
        <dbReference type="EC" id="5.2.1.8"/>
    </reaction>
</comment>
<feature type="transmembrane region" description="Helical" evidence="5">
    <location>
        <begin position="389"/>
        <end position="409"/>
    </location>
</feature>
<keyword evidence="5" id="KW-0472">Membrane</keyword>
<dbReference type="InterPro" id="IPR001179">
    <property type="entry name" value="PPIase_FKBP_dom"/>
</dbReference>
<protein>
    <recommendedName>
        <fullName evidence="3">peptidylprolyl isomerase</fullName>
        <ecNumber evidence="3">5.2.1.8</ecNumber>
    </recommendedName>
</protein>
<keyword evidence="8" id="KW-1185">Reference proteome</keyword>
<evidence type="ECO:0000256" key="5">
    <source>
        <dbReference type="SAM" id="Phobius"/>
    </source>
</evidence>
<dbReference type="InterPro" id="IPR050754">
    <property type="entry name" value="FKBP4/5/8-like"/>
</dbReference>
<evidence type="ECO:0000313" key="7">
    <source>
        <dbReference type="EMBL" id="OON20683.1"/>
    </source>
</evidence>
<dbReference type="GO" id="GO:0005829">
    <property type="term" value="C:cytosol"/>
    <property type="evidence" value="ECO:0007669"/>
    <property type="project" value="TreeGrafter"/>
</dbReference>
<keyword evidence="5" id="KW-1133">Transmembrane helix</keyword>
<dbReference type="GO" id="GO:0012505">
    <property type="term" value="C:endomembrane system"/>
    <property type="evidence" value="ECO:0007669"/>
    <property type="project" value="TreeGrafter"/>
</dbReference>
<keyword evidence="1" id="KW-0677">Repeat</keyword>
<feature type="domain" description="PPIase FKBP-type" evidence="6">
    <location>
        <begin position="105"/>
        <end position="189"/>
    </location>
</feature>
<dbReference type="SUPFAM" id="SSF54534">
    <property type="entry name" value="FKBP-like"/>
    <property type="match status" value="1"/>
</dbReference>
<keyword evidence="3 7" id="KW-0413">Isomerase</keyword>
<dbReference type="InterPro" id="IPR019734">
    <property type="entry name" value="TPR_rpt"/>
</dbReference>
<keyword evidence="3" id="KW-0697">Rotamase</keyword>
<dbReference type="PANTHER" id="PTHR46512:SF1">
    <property type="entry name" value="PEPTIDYLPROLYL ISOMERASE"/>
    <property type="match status" value="1"/>
</dbReference>
<dbReference type="InterPro" id="IPR046357">
    <property type="entry name" value="PPIase_dom_sf"/>
</dbReference>
<dbReference type="GO" id="GO:0044183">
    <property type="term" value="F:protein folding chaperone"/>
    <property type="evidence" value="ECO:0007669"/>
    <property type="project" value="TreeGrafter"/>
</dbReference>
<evidence type="ECO:0000256" key="3">
    <source>
        <dbReference type="PROSITE-ProRule" id="PRU00277"/>
    </source>
</evidence>
<evidence type="ECO:0000256" key="1">
    <source>
        <dbReference type="ARBA" id="ARBA00022737"/>
    </source>
</evidence>
<organism evidence="7 8">
    <name type="scientific">Opisthorchis viverrini</name>
    <name type="common">Southeast Asian liver fluke</name>
    <dbReference type="NCBI Taxonomy" id="6198"/>
    <lineage>
        <taxon>Eukaryota</taxon>
        <taxon>Metazoa</taxon>
        <taxon>Spiralia</taxon>
        <taxon>Lophotrochozoa</taxon>
        <taxon>Platyhelminthes</taxon>
        <taxon>Trematoda</taxon>
        <taxon>Digenea</taxon>
        <taxon>Opisthorchiida</taxon>
        <taxon>Opisthorchiata</taxon>
        <taxon>Opisthorchiidae</taxon>
        <taxon>Opisthorchis</taxon>
    </lineage>
</organism>
<reference evidence="7 8" key="1">
    <citation type="submission" date="2015-03" db="EMBL/GenBank/DDBJ databases">
        <title>Draft genome of the nematode, Opisthorchis viverrini.</title>
        <authorList>
            <person name="Mitreva M."/>
        </authorList>
    </citation>
    <scope>NUCLEOTIDE SEQUENCE [LARGE SCALE GENOMIC DNA]</scope>
    <source>
        <strain evidence="7">Khon Kaen</strain>
    </source>
</reference>
<dbReference type="SUPFAM" id="SSF48452">
    <property type="entry name" value="TPR-like"/>
    <property type="match status" value="1"/>
</dbReference>
<dbReference type="PANTHER" id="PTHR46512">
    <property type="entry name" value="PEPTIDYLPROLYL ISOMERASE"/>
    <property type="match status" value="1"/>
</dbReference>
<dbReference type="Gene3D" id="1.25.40.10">
    <property type="entry name" value="Tetratricopeptide repeat domain"/>
    <property type="match status" value="1"/>
</dbReference>
<keyword evidence="5" id="KW-0812">Transmembrane</keyword>
<dbReference type="Pfam" id="PF14559">
    <property type="entry name" value="TPR_19"/>
    <property type="match status" value="1"/>
</dbReference>
<dbReference type="SMART" id="SM00028">
    <property type="entry name" value="TPR"/>
    <property type="match status" value="3"/>
</dbReference>
<feature type="region of interest" description="Disordered" evidence="4">
    <location>
        <begin position="1"/>
        <end position="38"/>
    </location>
</feature>
<dbReference type="Pfam" id="PF00254">
    <property type="entry name" value="FKBP_C"/>
    <property type="match status" value="1"/>
</dbReference>
<dbReference type="InterPro" id="IPR011990">
    <property type="entry name" value="TPR-like_helical_dom_sf"/>
</dbReference>
<dbReference type="GO" id="GO:0043066">
    <property type="term" value="P:negative regulation of apoptotic process"/>
    <property type="evidence" value="ECO:0007669"/>
    <property type="project" value="TreeGrafter"/>
</dbReference>
<evidence type="ECO:0000259" key="6">
    <source>
        <dbReference type="PROSITE" id="PS50059"/>
    </source>
</evidence>
<sequence>MTRKKKRHSNLEYVHSSSSQTNEFLDPLEGTKDHPSPDASLVDVIVDRTPAGESSQLHDQIKETTTAYPEMDTCEDEIIDVLGNGLITKKILTKGLGRESRPNHGDLVEISFKGYLEDGTIVDDVASMVCTLGDGDVIQALDLSLPLAERDERFELITDARFAYGSLGRDPDIPGDATLRYEVHLLSSSDPPSYSSLSDPERLSMADQKRERGNYYYRREEYAFAVNSYNKALKLLSVPTANQSTERTASTSDTMNSSELLEELEIKLLNNLAATQLKIQAYDAAVKSCNAVLQRDPRNFKALFRKGKALLEQAEVDEAIPILRLVHEMVPSSSMVASELRRARCLQQRERERWSRAASKMFSQHDSKSMKTRSRFFGLQLPVLRRRTLLVSAVLTVIVSIALAWRRIVGKSGTRKIKPSTLPKRFHWQDRQAAYIPKTVVPISQPLETLISIARRVLEATHFITQHQLRGSGEL</sequence>
<gene>
    <name evidence="7" type="ORF">X801_03428</name>
</gene>
<dbReference type="GO" id="GO:0003755">
    <property type="term" value="F:peptidyl-prolyl cis-trans isomerase activity"/>
    <property type="evidence" value="ECO:0007669"/>
    <property type="project" value="UniProtKB-KW"/>
</dbReference>
<dbReference type="EC" id="5.2.1.8" evidence="3"/>
<dbReference type="PROSITE" id="PS50059">
    <property type="entry name" value="FKBP_PPIASE"/>
    <property type="match status" value="1"/>
</dbReference>
<dbReference type="GO" id="GO:0005740">
    <property type="term" value="C:mitochondrial envelope"/>
    <property type="evidence" value="ECO:0007669"/>
    <property type="project" value="TreeGrafter"/>
</dbReference>
<dbReference type="GO" id="GO:0016020">
    <property type="term" value="C:membrane"/>
    <property type="evidence" value="ECO:0007669"/>
    <property type="project" value="TreeGrafter"/>
</dbReference>
<dbReference type="Gene3D" id="3.10.50.40">
    <property type="match status" value="1"/>
</dbReference>
<dbReference type="EMBL" id="KV892503">
    <property type="protein sequence ID" value="OON20683.1"/>
    <property type="molecule type" value="Genomic_DNA"/>
</dbReference>
<evidence type="ECO:0000256" key="4">
    <source>
        <dbReference type="SAM" id="MobiDB-lite"/>
    </source>
</evidence>
<dbReference type="Proteomes" id="UP000243686">
    <property type="component" value="Unassembled WGS sequence"/>
</dbReference>
<proteinExistence type="predicted"/>
<accession>A0A1S8X2G6</accession>